<feature type="domain" description="PAS" evidence="17">
    <location>
        <begin position="286"/>
        <end position="363"/>
    </location>
</feature>
<dbReference type="KEGG" id="tee:Tel_08810"/>
<dbReference type="CDD" id="cd00082">
    <property type="entry name" value="HisKA"/>
    <property type="match status" value="1"/>
</dbReference>
<evidence type="ECO:0000256" key="3">
    <source>
        <dbReference type="ARBA" id="ARBA00012438"/>
    </source>
</evidence>
<dbReference type="SMART" id="SM00304">
    <property type="entry name" value="HAMP"/>
    <property type="match status" value="1"/>
</dbReference>
<reference evidence="19" key="1">
    <citation type="submission" date="2015-10" db="EMBL/GenBank/DDBJ databases">
        <title>Description of Candidatus Tenderia electrophaga gen. nov, sp. nov., an Uncultivated Electroautotroph from a Biocathode Enrichment.</title>
        <authorList>
            <person name="Eddie B.J."/>
            <person name="Malanoski A.P."/>
            <person name="Wang Z."/>
            <person name="Hall R.J."/>
            <person name="Oh S.D."/>
            <person name="Heiner C."/>
            <person name="Lin B."/>
            <person name="Strycharz-Glaven S.M."/>
        </authorList>
    </citation>
    <scope>NUCLEOTIDE SEQUENCE [LARGE SCALE GENOMIC DNA]</scope>
    <source>
        <strain evidence="19">NRL1</strain>
    </source>
</reference>
<evidence type="ECO:0000256" key="10">
    <source>
        <dbReference type="ARBA" id="ARBA00064003"/>
    </source>
</evidence>
<keyword evidence="20" id="KW-1185">Reference proteome</keyword>
<evidence type="ECO:0000256" key="2">
    <source>
        <dbReference type="ARBA" id="ARBA00004370"/>
    </source>
</evidence>
<dbReference type="SMART" id="SM00448">
    <property type="entry name" value="REC"/>
    <property type="match status" value="1"/>
</dbReference>
<keyword evidence="8" id="KW-0067">ATP-binding</keyword>
<dbReference type="InterPro" id="IPR003594">
    <property type="entry name" value="HATPase_dom"/>
</dbReference>
<dbReference type="InterPro" id="IPR011006">
    <property type="entry name" value="CheY-like_superfamily"/>
</dbReference>
<accession>A0A0S2TDS4</accession>
<dbReference type="SUPFAM" id="SSF47384">
    <property type="entry name" value="Homodimeric domain of signal transducing histidine kinase"/>
    <property type="match status" value="1"/>
</dbReference>
<dbReference type="InterPro" id="IPR035965">
    <property type="entry name" value="PAS-like_dom_sf"/>
</dbReference>
<dbReference type="NCBIfam" id="TIGR00229">
    <property type="entry name" value="sensory_box"/>
    <property type="match status" value="1"/>
</dbReference>
<dbReference type="Pfam" id="PF00512">
    <property type="entry name" value="HisKA"/>
    <property type="match status" value="1"/>
</dbReference>
<keyword evidence="5" id="KW-0808">Transferase</keyword>
<dbReference type="InterPro" id="IPR003661">
    <property type="entry name" value="HisK_dim/P_dom"/>
</dbReference>
<dbReference type="InterPro" id="IPR005467">
    <property type="entry name" value="His_kinase_dom"/>
</dbReference>
<evidence type="ECO:0000259" key="18">
    <source>
        <dbReference type="PROSITE" id="PS50885"/>
    </source>
</evidence>
<dbReference type="SUPFAM" id="SSF55874">
    <property type="entry name" value="ATPase domain of HSP90 chaperone/DNA topoisomerase II/histidine kinase"/>
    <property type="match status" value="1"/>
</dbReference>
<evidence type="ECO:0000256" key="7">
    <source>
        <dbReference type="ARBA" id="ARBA00022777"/>
    </source>
</evidence>
<dbReference type="CDD" id="cd00130">
    <property type="entry name" value="PAS"/>
    <property type="match status" value="1"/>
</dbReference>
<protein>
    <recommendedName>
        <fullName evidence="11">Sensory/regulatory protein RpfC</fullName>
        <ecNumber evidence="3">2.7.13.3</ecNumber>
    </recommendedName>
</protein>
<dbReference type="Gene3D" id="6.10.340.10">
    <property type="match status" value="1"/>
</dbReference>
<dbReference type="InterPro" id="IPR013767">
    <property type="entry name" value="PAS_fold"/>
</dbReference>
<dbReference type="Proteomes" id="UP000055136">
    <property type="component" value="Chromosome"/>
</dbReference>
<gene>
    <name evidence="19" type="ORF">Tel_08810</name>
</gene>
<dbReference type="SMART" id="SM00091">
    <property type="entry name" value="PAS"/>
    <property type="match status" value="1"/>
</dbReference>
<evidence type="ECO:0000256" key="11">
    <source>
        <dbReference type="ARBA" id="ARBA00068150"/>
    </source>
</evidence>
<dbReference type="Gene3D" id="3.40.50.2300">
    <property type="match status" value="1"/>
</dbReference>
<evidence type="ECO:0000256" key="1">
    <source>
        <dbReference type="ARBA" id="ARBA00000085"/>
    </source>
</evidence>
<evidence type="ECO:0000259" key="16">
    <source>
        <dbReference type="PROSITE" id="PS50110"/>
    </source>
</evidence>
<comment type="catalytic activity">
    <reaction evidence="1">
        <text>ATP + protein L-histidine = ADP + protein N-phospho-L-histidine.</text>
        <dbReference type="EC" id="2.7.13.3"/>
    </reaction>
</comment>
<keyword evidence="14" id="KW-0812">Transmembrane</keyword>
<dbReference type="InterPro" id="IPR003660">
    <property type="entry name" value="HAMP_dom"/>
</dbReference>
<dbReference type="PRINTS" id="PR00344">
    <property type="entry name" value="BCTRLSENSOR"/>
</dbReference>
<dbReference type="PROSITE" id="PS50112">
    <property type="entry name" value="PAS"/>
    <property type="match status" value="1"/>
</dbReference>
<keyword evidence="4 12" id="KW-0597">Phosphoprotein</keyword>
<dbReference type="Pfam" id="PF00989">
    <property type="entry name" value="PAS"/>
    <property type="match status" value="1"/>
</dbReference>
<evidence type="ECO:0000259" key="15">
    <source>
        <dbReference type="PROSITE" id="PS50109"/>
    </source>
</evidence>
<dbReference type="EMBL" id="CP013099">
    <property type="protein sequence ID" value="ALP53245.1"/>
    <property type="molecule type" value="Genomic_DNA"/>
</dbReference>
<feature type="transmembrane region" description="Helical" evidence="14">
    <location>
        <begin position="184"/>
        <end position="206"/>
    </location>
</feature>
<comment type="subcellular location">
    <subcellularLocation>
        <location evidence="2">Membrane</location>
    </subcellularLocation>
</comment>
<dbReference type="GO" id="GO:0006355">
    <property type="term" value="P:regulation of DNA-templated transcription"/>
    <property type="evidence" value="ECO:0007669"/>
    <property type="project" value="InterPro"/>
</dbReference>
<dbReference type="InterPro" id="IPR036097">
    <property type="entry name" value="HisK_dim/P_sf"/>
</dbReference>
<dbReference type="Pfam" id="PF02518">
    <property type="entry name" value="HATPase_c"/>
    <property type="match status" value="1"/>
</dbReference>
<dbReference type="SMART" id="SM00388">
    <property type="entry name" value="HisKA"/>
    <property type="match status" value="1"/>
</dbReference>
<dbReference type="Pfam" id="PF00672">
    <property type="entry name" value="HAMP"/>
    <property type="match status" value="1"/>
</dbReference>
<evidence type="ECO:0000256" key="9">
    <source>
        <dbReference type="ARBA" id="ARBA00023012"/>
    </source>
</evidence>
<comment type="subunit">
    <text evidence="10">At low DSF concentrations, interacts with RpfF.</text>
</comment>
<dbReference type="PROSITE" id="PS50109">
    <property type="entry name" value="HIS_KIN"/>
    <property type="match status" value="1"/>
</dbReference>
<feature type="modified residue" description="4-aspartylphosphate" evidence="12">
    <location>
        <position position="858"/>
    </location>
</feature>
<dbReference type="CDD" id="cd16922">
    <property type="entry name" value="HATPase_EvgS-ArcB-TorS-like"/>
    <property type="match status" value="1"/>
</dbReference>
<dbReference type="InterPro" id="IPR004358">
    <property type="entry name" value="Sig_transdc_His_kin-like_C"/>
</dbReference>
<name>A0A0S2TDS4_9GAMM</name>
<sequence>MNTRRPNGFRINFHWQIIALIASGILLLAVIGSLTAGFIINKRISDLVYDQAIQITRGFAHRSILPLLSGAGDSAIDDLETTLSHSNVKSLGIYTADGELLIGTDSAAQNDLTGVLPVEAESFEPVLAEETESLWVFVAPVYDTDVLDDGTGTIDTLFNQTPRLLGFVSVTIDRSSLFKIQQELLLDNLFISIAIALVVLLVAVLITGRVVEPLYQFISLMKKAEKGDNSVRAELAGPVEIENMSRAFNTMMQALEQRREYAEQQHTSLLQEIDERVSAEQALRKSEQSLKTLLAQHEAVVATIPGIIVEVDPQGNPIWWNRRVEQVTGYSKAQIAEMNAADFVPETFSAALRDSIQACIRDGKGELHTEILIPGGSVPYQFNSVRIDHPSRDPNKATVLAVGMDESESVNAQIALKEARDAALESARVKSEFLANMSHEIRTPMNGMFGMLQLLADSNLDSEQRNFADIALRSADHLMSIINDVLDFSKIEAGKLSLNAAPFSPRELIEDVVELFATKAHEKGLRIYADVSFDVPRTIVSDSHRLKQVVYNLVSNAIKFTDNGHVLVRASVSGAGHESASLVIEVIDTGIGIETDSKEKAFESFVQVDGSSTRKYSGTGLGLAIVNQLCELLGGDVELESEFGKGSRFSVSLPLAKLNPGDMVDDAGEALPEDLTVTYLVGDRIQSSIFKSYCDHLGNPYRWMAGRDYLEFKPLPGRHQFFVDAEALPEVCASNLWASISRHPVHVLVNHMDSHSVDEYIQRFDNASKVMIPLRFKCFVELLTLSANTHETVLAGAAEQQHSENDRRILVVEDNEINQRVIVTMLNKLGYEAVLANDGQQALDLLHANPSIELIFMDCQMPVMDGYEASRQIRRDESDNTHVNIIAMTGNAMEGDREKCIDAGMDDYVAKPIRLSTLKKTLNNWLSS</sequence>
<dbReference type="PROSITE" id="PS50110">
    <property type="entry name" value="RESPONSE_REGULATORY"/>
    <property type="match status" value="1"/>
</dbReference>
<evidence type="ECO:0000256" key="13">
    <source>
        <dbReference type="SAM" id="Coils"/>
    </source>
</evidence>
<evidence type="ECO:0000256" key="14">
    <source>
        <dbReference type="SAM" id="Phobius"/>
    </source>
</evidence>
<dbReference type="InterPro" id="IPR000014">
    <property type="entry name" value="PAS"/>
</dbReference>
<dbReference type="PANTHER" id="PTHR45339:SF5">
    <property type="entry name" value="HISTIDINE KINASE"/>
    <property type="match status" value="1"/>
</dbReference>
<evidence type="ECO:0000256" key="5">
    <source>
        <dbReference type="ARBA" id="ARBA00022679"/>
    </source>
</evidence>
<evidence type="ECO:0000256" key="12">
    <source>
        <dbReference type="PROSITE-ProRule" id="PRU00169"/>
    </source>
</evidence>
<evidence type="ECO:0000256" key="6">
    <source>
        <dbReference type="ARBA" id="ARBA00022741"/>
    </source>
</evidence>
<feature type="domain" description="Histidine kinase" evidence="15">
    <location>
        <begin position="436"/>
        <end position="657"/>
    </location>
</feature>
<dbReference type="SUPFAM" id="SSF158472">
    <property type="entry name" value="HAMP domain-like"/>
    <property type="match status" value="1"/>
</dbReference>
<feature type="transmembrane region" description="Helical" evidence="14">
    <location>
        <begin position="15"/>
        <end position="40"/>
    </location>
</feature>
<dbReference type="Gene3D" id="1.10.287.130">
    <property type="match status" value="1"/>
</dbReference>
<dbReference type="Pfam" id="PF00072">
    <property type="entry name" value="Response_reg"/>
    <property type="match status" value="1"/>
</dbReference>
<dbReference type="PROSITE" id="PS50885">
    <property type="entry name" value="HAMP"/>
    <property type="match status" value="1"/>
</dbReference>
<feature type="domain" description="Response regulatory" evidence="16">
    <location>
        <begin position="808"/>
        <end position="926"/>
    </location>
</feature>
<dbReference type="GO" id="GO:0016020">
    <property type="term" value="C:membrane"/>
    <property type="evidence" value="ECO:0007669"/>
    <property type="project" value="UniProtKB-SubCell"/>
</dbReference>
<dbReference type="CDD" id="cd17546">
    <property type="entry name" value="REC_hyHK_CKI1_RcsC-like"/>
    <property type="match status" value="1"/>
</dbReference>
<dbReference type="GO" id="GO:0005524">
    <property type="term" value="F:ATP binding"/>
    <property type="evidence" value="ECO:0007669"/>
    <property type="project" value="UniProtKB-KW"/>
</dbReference>
<dbReference type="FunFam" id="1.10.287.130:FF:000002">
    <property type="entry name" value="Two-component osmosensing histidine kinase"/>
    <property type="match status" value="1"/>
</dbReference>
<evidence type="ECO:0000313" key="19">
    <source>
        <dbReference type="EMBL" id="ALP53245.1"/>
    </source>
</evidence>
<evidence type="ECO:0000313" key="20">
    <source>
        <dbReference type="Proteomes" id="UP000055136"/>
    </source>
</evidence>
<dbReference type="EC" id="2.7.13.3" evidence="3"/>
<keyword evidence="13" id="KW-0175">Coiled coil</keyword>
<dbReference type="InterPro" id="IPR036890">
    <property type="entry name" value="HATPase_C_sf"/>
</dbReference>
<dbReference type="Gene3D" id="3.30.450.20">
    <property type="entry name" value="PAS domain"/>
    <property type="match status" value="1"/>
</dbReference>
<keyword evidence="14" id="KW-1133">Transmembrane helix</keyword>
<organism evidence="19 20">
    <name type="scientific">Candidatus Tenderia electrophaga</name>
    <dbReference type="NCBI Taxonomy" id="1748243"/>
    <lineage>
        <taxon>Bacteria</taxon>
        <taxon>Pseudomonadati</taxon>
        <taxon>Pseudomonadota</taxon>
        <taxon>Gammaproteobacteria</taxon>
        <taxon>Candidatus Tenderiales</taxon>
        <taxon>Candidatus Tenderiaceae</taxon>
        <taxon>Candidatus Tenderia</taxon>
    </lineage>
</organism>
<dbReference type="InterPro" id="IPR001789">
    <property type="entry name" value="Sig_transdc_resp-reg_receiver"/>
</dbReference>
<keyword evidence="6" id="KW-0547">Nucleotide-binding</keyword>
<dbReference type="STRING" id="1748243.Tel_08810"/>
<dbReference type="SUPFAM" id="SSF55785">
    <property type="entry name" value="PYP-like sensor domain (PAS domain)"/>
    <property type="match status" value="1"/>
</dbReference>
<evidence type="ECO:0000256" key="4">
    <source>
        <dbReference type="ARBA" id="ARBA00022553"/>
    </source>
</evidence>
<evidence type="ECO:0000259" key="17">
    <source>
        <dbReference type="PROSITE" id="PS50112"/>
    </source>
</evidence>
<dbReference type="PANTHER" id="PTHR45339">
    <property type="entry name" value="HYBRID SIGNAL TRANSDUCTION HISTIDINE KINASE J"/>
    <property type="match status" value="1"/>
</dbReference>
<dbReference type="SUPFAM" id="SSF52172">
    <property type="entry name" value="CheY-like"/>
    <property type="match status" value="1"/>
</dbReference>
<dbReference type="Gene3D" id="3.30.565.10">
    <property type="entry name" value="Histidine kinase-like ATPase, C-terminal domain"/>
    <property type="match status" value="1"/>
</dbReference>
<dbReference type="SMART" id="SM00387">
    <property type="entry name" value="HATPase_c"/>
    <property type="match status" value="1"/>
</dbReference>
<feature type="coiled-coil region" evidence="13">
    <location>
        <begin position="252"/>
        <end position="296"/>
    </location>
</feature>
<keyword evidence="14" id="KW-0472">Membrane</keyword>
<proteinExistence type="predicted"/>
<evidence type="ECO:0000256" key="8">
    <source>
        <dbReference type="ARBA" id="ARBA00022840"/>
    </source>
</evidence>
<dbReference type="FunFam" id="3.30.565.10:FF:000010">
    <property type="entry name" value="Sensor histidine kinase RcsC"/>
    <property type="match status" value="1"/>
</dbReference>
<dbReference type="GO" id="GO:0000155">
    <property type="term" value="F:phosphorelay sensor kinase activity"/>
    <property type="evidence" value="ECO:0007669"/>
    <property type="project" value="InterPro"/>
</dbReference>
<feature type="domain" description="HAMP" evidence="18">
    <location>
        <begin position="208"/>
        <end position="260"/>
    </location>
</feature>
<dbReference type="AlphaFoldDB" id="A0A0S2TDS4"/>
<keyword evidence="9" id="KW-0902">Two-component regulatory system</keyword>
<dbReference type="CDD" id="cd06225">
    <property type="entry name" value="HAMP"/>
    <property type="match status" value="1"/>
</dbReference>
<keyword evidence="7" id="KW-0418">Kinase</keyword>